<dbReference type="Proteomes" id="UP000612899">
    <property type="component" value="Unassembled WGS sequence"/>
</dbReference>
<name>A0A8J3Q582_9ACTN</name>
<dbReference type="AlphaFoldDB" id="A0A8J3Q582"/>
<evidence type="ECO:0008006" key="3">
    <source>
        <dbReference type="Google" id="ProtNLM"/>
    </source>
</evidence>
<evidence type="ECO:0000313" key="2">
    <source>
        <dbReference type="Proteomes" id="UP000612899"/>
    </source>
</evidence>
<reference evidence="1" key="1">
    <citation type="submission" date="2021-01" db="EMBL/GenBank/DDBJ databases">
        <title>Whole genome shotgun sequence of Rhizocola hellebori NBRC 109834.</title>
        <authorList>
            <person name="Komaki H."/>
            <person name="Tamura T."/>
        </authorList>
    </citation>
    <scope>NUCLEOTIDE SEQUENCE</scope>
    <source>
        <strain evidence="1">NBRC 109834</strain>
    </source>
</reference>
<accession>A0A8J3Q582</accession>
<proteinExistence type="predicted"/>
<comment type="caution">
    <text evidence="1">The sequence shown here is derived from an EMBL/GenBank/DDBJ whole genome shotgun (WGS) entry which is preliminary data.</text>
</comment>
<sequence>MLEDLVRAAANDDWDAVHELEKIAAADPGSLAGHLPMMLDLGVLWPPVLYRAAGDDVVSQVIDRIDSGDASDQLNHLLLILGHTRSQLAAQALRRWETSPPAGSDQLHITALAYALQGGWALSRDGASRDLCSTTAFELTMSPAPASQSPACPWCSSPLWTVLDLDSDLDQVREALVHTGFTGRLRVQTCFLCSCYTTLYSQITSDGGSVWSPHNTAPSYLRRSTEEPPSLLPRVGSRRATPYQADAWHEGGSTLGGHPQWIQDAEHADCTSCGQPMDFVALIGGADLGFGEGAYYVQLHAPCGVAAVCYQQS</sequence>
<protein>
    <recommendedName>
        <fullName evidence="3">DUF1963 domain-containing protein</fullName>
    </recommendedName>
</protein>
<dbReference type="RefSeq" id="WP_203907458.1">
    <property type="nucleotide sequence ID" value="NZ_BONY01000008.1"/>
</dbReference>
<keyword evidence="2" id="KW-1185">Reference proteome</keyword>
<gene>
    <name evidence="1" type="ORF">Rhe02_16140</name>
</gene>
<evidence type="ECO:0000313" key="1">
    <source>
        <dbReference type="EMBL" id="GIH03547.1"/>
    </source>
</evidence>
<organism evidence="1 2">
    <name type="scientific">Rhizocola hellebori</name>
    <dbReference type="NCBI Taxonomy" id="1392758"/>
    <lineage>
        <taxon>Bacteria</taxon>
        <taxon>Bacillati</taxon>
        <taxon>Actinomycetota</taxon>
        <taxon>Actinomycetes</taxon>
        <taxon>Micromonosporales</taxon>
        <taxon>Micromonosporaceae</taxon>
        <taxon>Rhizocola</taxon>
    </lineage>
</organism>
<dbReference type="EMBL" id="BONY01000008">
    <property type="protein sequence ID" value="GIH03547.1"/>
    <property type="molecule type" value="Genomic_DNA"/>
</dbReference>